<feature type="transmembrane region" description="Helical" evidence="1">
    <location>
        <begin position="270"/>
        <end position="290"/>
    </location>
</feature>
<evidence type="ECO:0000313" key="3">
    <source>
        <dbReference type="Proteomes" id="UP000181969"/>
    </source>
</evidence>
<dbReference type="Pfam" id="PF09913">
    <property type="entry name" value="DUF2142"/>
    <property type="match status" value="1"/>
</dbReference>
<feature type="transmembrane region" description="Helical" evidence="1">
    <location>
        <begin position="239"/>
        <end position="258"/>
    </location>
</feature>
<protein>
    <submittedName>
        <fullName evidence="2">Uncharacterized membrane protein</fullName>
    </submittedName>
</protein>
<feature type="transmembrane region" description="Helical" evidence="1">
    <location>
        <begin position="20"/>
        <end position="40"/>
    </location>
</feature>
<feature type="transmembrane region" description="Helical" evidence="1">
    <location>
        <begin position="398"/>
        <end position="417"/>
    </location>
</feature>
<reference evidence="2 3" key="1">
    <citation type="submission" date="2016-10" db="EMBL/GenBank/DDBJ databases">
        <authorList>
            <person name="de Groot N.N."/>
        </authorList>
    </citation>
    <scope>NUCLEOTIDE SEQUENCE [LARGE SCALE GENOMIC DNA]</scope>
    <source>
        <strain evidence="2 3">M79</strain>
    </source>
</reference>
<dbReference type="AlphaFoldDB" id="A0A1I4G9L0"/>
<proteinExistence type="predicted"/>
<organism evidence="2 3">
    <name type="scientific">Lactococcus garvieae</name>
    <dbReference type="NCBI Taxonomy" id="1363"/>
    <lineage>
        <taxon>Bacteria</taxon>
        <taxon>Bacillati</taxon>
        <taxon>Bacillota</taxon>
        <taxon>Bacilli</taxon>
        <taxon>Lactobacillales</taxon>
        <taxon>Streptococcaceae</taxon>
        <taxon>Lactococcus</taxon>
    </lineage>
</organism>
<dbReference type="Proteomes" id="UP000181969">
    <property type="component" value="Unassembled WGS sequence"/>
</dbReference>
<keyword evidence="1" id="KW-0472">Membrane</keyword>
<dbReference type="RefSeq" id="WP_074750789.1">
    <property type="nucleotide sequence ID" value="NZ_FOTJ01000003.1"/>
</dbReference>
<dbReference type="OrthoDB" id="2207022at2"/>
<name>A0A1I4G9L0_9LACT</name>
<feature type="transmembrane region" description="Helical" evidence="1">
    <location>
        <begin position="333"/>
        <end position="351"/>
    </location>
</feature>
<keyword evidence="1" id="KW-0812">Transmembrane</keyword>
<feature type="transmembrane region" description="Helical" evidence="1">
    <location>
        <begin position="138"/>
        <end position="161"/>
    </location>
</feature>
<feature type="transmembrane region" description="Helical" evidence="1">
    <location>
        <begin position="363"/>
        <end position="383"/>
    </location>
</feature>
<feature type="transmembrane region" description="Helical" evidence="1">
    <location>
        <begin position="217"/>
        <end position="233"/>
    </location>
</feature>
<gene>
    <name evidence="2" type="ORF">SAMN05216438_103147</name>
</gene>
<evidence type="ECO:0000256" key="1">
    <source>
        <dbReference type="SAM" id="Phobius"/>
    </source>
</evidence>
<feature type="transmembrane region" description="Helical" evidence="1">
    <location>
        <begin position="114"/>
        <end position="132"/>
    </location>
</feature>
<evidence type="ECO:0000313" key="2">
    <source>
        <dbReference type="EMBL" id="SFL26674.1"/>
    </source>
</evidence>
<keyword evidence="1" id="KW-1133">Transmembrane helix</keyword>
<accession>A0A1I4G9L0</accession>
<dbReference type="InterPro" id="IPR018674">
    <property type="entry name" value="DUF2142_membrane"/>
</dbReference>
<feature type="transmembrane region" description="Helical" evidence="1">
    <location>
        <begin position="424"/>
        <end position="445"/>
    </location>
</feature>
<dbReference type="EMBL" id="FOTJ01000003">
    <property type="protein sequence ID" value="SFL26674.1"/>
    <property type="molecule type" value="Genomic_DNA"/>
</dbReference>
<sequence length="457" mass="51402">MEYVSKNLKKLAKDDFPIHKLYIVLVLLFGIIFSTAMPIFQEQDGQYHFATASAMVDLPVNLSNYGEYAVGSGTDNQRQFYQNGTHFQQFYLQKVQILQQEDVPRKINALSSKFNYDYMGHIIPALGVWIGYHIYPSLGVMTVVARLLNLFVCAIMMFFIIKWVKKGKLLFTCVMLSPVAIISFASLSYDAINFVWVAFLIAYMINMLVAPKLSLKKQIPIIGGLGIIGFLWFKTNYLVLFVMFAIILFNYLLNRYYGDTLGQQRTKRKIITIISLASLVAASGAFYYWAHGNGGVRHVLARLWASFGIISTPTPNLISQTLLAQSNRGQNGLPYWVAGVWFALLICILLVEDKYVKSKIVSFGALGVFGVSILAVYMAFISYNNAISGQIYGVQGRYFTPVLLLLSLFISNVNFNLKIKPKGTIIFIMIIIVIVSNTLIVTNTLSNMHGLFVEMRG</sequence>